<dbReference type="InterPro" id="IPR036388">
    <property type="entry name" value="WH-like_DNA-bd_sf"/>
</dbReference>
<accession>A0A1H8H7C0</accession>
<dbReference type="AlphaFoldDB" id="A0A1H8H7C0"/>
<dbReference type="SMART" id="SM01134">
    <property type="entry name" value="DeoRC"/>
    <property type="match status" value="1"/>
</dbReference>
<protein>
    <submittedName>
        <fullName evidence="5">Transcriptional regulator, DeoR family</fullName>
    </submittedName>
</protein>
<reference evidence="5 6" key="1">
    <citation type="submission" date="2016-10" db="EMBL/GenBank/DDBJ databases">
        <authorList>
            <person name="de Groot N.N."/>
        </authorList>
    </citation>
    <scope>NUCLEOTIDE SEQUENCE [LARGE SCALE GENOMIC DNA]</scope>
    <source>
        <strain evidence="5 6">CGMCC 1.10836</strain>
    </source>
</reference>
<evidence type="ECO:0000259" key="4">
    <source>
        <dbReference type="PROSITE" id="PS51000"/>
    </source>
</evidence>
<keyword evidence="6" id="KW-1185">Reference proteome</keyword>
<dbReference type="Proteomes" id="UP000183002">
    <property type="component" value="Unassembled WGS sequence"/>
</dbReference>
<dbReference type="PRINTS" id="PR00037">
    <property type="entry name" value="HTHLACR"/>
</dbReference>
<dbReference type="PANTHER" id="PTHR30363:SF4">
    <property type="entry name" value="GLYCEROL-3-PHOSPHATE REGULON REPRESSOR"/>
    <property type="match status" value="1"/>
</dbReference>
<name>A0A1H8H7C0_9RHOB</name>
<dbReference type="OrthoDB" id="9814815at2"/>
<dbReference type="InterPro" id="IPR001034">
    <property type="entry name" value="DeoR_HTH"/>
</dbReference>
<dbReference type="InterPro" id="IPR050313">
    <property type="entry name" value="Carb_Metab_HTH_regulators"/>
</dbReference>
<evidence type="ECO:0000313" key="6">
    <source>
        <dbReference type="Proteomes" id="UP000183002"/>
    </source>
</evidence>
<dbReference type="RefSeq" id="WP_050519285.1">
    <property type="nucleotide sequence ID" value="NZ_FOCO01000016.1"/>
</dbReference>
<proteinExistence type="predicted"/>
<dbReference type="EMBL" id="FOCO01000016">
    <property type="protein sequence ID" value="SEN51910.1"/>
    <property type="molecule type" value="Genomic_DNA"/>
</dbReference>
<keyword evidence="3" id="KW-0804">Transcription</keyword>
<dbReference type="PROSITE" id="PS51000">
    <property type="entry name" value="HTH_DEOR_2"/>
    <property type="match status" value="1"/>
</dbReference>
<gene>
    <name evidence="5" type="ORF">SAMN05216227_101627</name>
</gene>
<dbReference type="SUPFAM" id="SSF100950">
    <property type="entry name" value="NagB/RpiA/CoA transferase-like"/>
    <property type="match status" value="1"/>
</dbReference>
<dbReference type="PANTHER" id="PTHR30363">
    <property type="entry name" value="HTH-TYPE TRANSCRIPTIONAL REGULATOR SRLR-RELATED"/>
    <property type="match status" value="1"/>
</dbReference>
<evidence type="ECO:0000256" key="3">
    <source>
        <dbReference type="ARBA" id="ARBA00023163"/>
    </source>
</evidence>
<dbReference type="Pfam" id="PF08220">
    <property type="entry name" value="HTH_DeoR"/>
    <property type="match status" value="1"/>
</dbReference>
<dbReference type="InterPro" id="IPR036390">
    <property type="entry name" value="WH_DNA-bd_sf"/>
</dbReference>
<dbReference type="InterPro" id="IPR014036">
    <property type="entry name" value="DeoR-like_C"/>
</dbReference>
<organism evidence="5 6">
    <name type="scientific">Pseudorhodobacter antarcticus</name>
    <dbReference type="NCBI Taxonomy" id="1077947"/>
    <lineage>
        <taxon>Bacteria</taxon>
        <taxon>Pseudomonadati</taxon>
        <taxon>Pseudomonadota</taxon>
        <taxon>Alphaproteobacteria</taxon>
        <taxon>Rhodobacterales</taxon>
        <taxon>Paracoccaceae</taxon>
        <taxon>Pseudorhodobacter</taxon>
    </lineage>
</organism>
<dbReference type="SMART" id="SM00420">
    <property type="entry name" value="HTH_DEOR"/>
    <property type="match status" value="1"/>
</dbReference>
<keyword evidence="1" id="KW-0678">Repressor</keyword>
<dbReference type="Gene3D" id="3.30.750.70">
    <property type="entry name" value="4-hydroxybutyrate coenzyme like domains"/>
    <property type="match status" value="1"/>
</dbReference>
<feature type="domain" description="HTH deoR-type" evidence="4">
    <location>
        <begin position="3"/>
        <end position="58"/>
    </location>
</feature>
<evidence type="ECO:0000256" key="1">
    <source>
        <dbReference type="ARBA" id="ARBA00022491"/>
    </source>
</evidence>
<dbReference type="SUPFAM" id="SSF46785">
    <property type="entry name" value="Winged helix' DNA-binding domain"/>
    <property type="match status" value="1"/>
</dbReference>
<dbReference type="Gene3D" id="1.10.10.10">
    <property type="entry name" value="Winged helix-like DNA-binding domain superfamily/Winged helix DNA-binding domain"/>
    <property type="match status" value="1"/>
</dbReference>
<evidence type="ECO:0000313" key="5">
    <source>
        <dbReference type="EMBL" id="SEN51910.1"/>
    </source>
</evidence>
<evidence type="ECO:0000256" key="2">
    <source>
        <dbReference type="ARBA" id="ARBA00023015"/>
    </source>
</evidence>
<dbReference type="GO" id="GO:0003700">
    <property type="term" value="F:DNA-binding transcription factor activity"/>
    <property type="evidence" value="ECO:0007669"/>
    <property type="project" value="InterPro"/>
</dbReference>
<dbReference type="STRING" id="1077947.SAMN05216227_101627"/>
<keyword evidence="2" id="KW-0805">Transcription regulation</keyword>
<dbReference type="InterPro" id="IPR037171">
    <property type="entry name" value="NagB/RpiA_transferase-like"/>
</dbReference>
<dbReference type="Pfam" id="PF00455">
    <property type="entry name" value="DeoRC"/>
    <property type="match status" value="1"/>
</dbReference>
<sequence>MSQSFRQPDILEVARKEGRVMVDDLATRFGVTVQTIRRDLSELADSGKLQRVHGGAILVSGTSNIGYEDRRILNGDAKTAIARACADQIPDGASLFLNIGTSTEAVARALLRHQNLLVVTNNMNVATILAANPDCEVIVTGGSLRRSDGGLVGHLASNTIRQFKFDFAVIGCSALDQDGDLLDFDFQEVQVSQTIIAQARRTFLTADRSKFTRTAPARIVSLAQIDTFFTDAPVSAAVLAKCAESQTAVVIA</sequence>